<proteinExistence type="predicted"/>
<reference evidence="1 2" key="1">
    <citation type="submission" date="2023-10" db="EMBL/GenBank/DDBJ databases">
        <title>The complete genome sequence of Methanoculleus palmolei DSM 4273.</title>
        <authorList>
            <person name="Lai S.-J."/>
            <person name="You Y.-T."/>
            <person name="Chen S.-C."/>
        </authorList>
    </citation>
    <scope>NUCLEOTIDE SEQUENCE [LARGE SCALE GENOMIC DNA]</scope>
    <source>
        <strain evidence="1 2">DSM 4273</strain>
    </source>
</reference>
<dbReference type="EMBL" id="CP137641">
    <property type="protein sequence ID" value="WOX56533.1"/>
    <property type="molecule type" value="Genomic_DNA"/>
</dbReference>
<name>A0ABD8ABM4_9EURY</name>
<gene>
    <name evidence="1" type="ORF">R6Y95_04160</name>
</gene>
<dbReference type="Proteomes" id="UP001626603">
    <property type="component" value="Chromosome"/>
</dbReference>
<organism evidence="1 2">
    <name type="scientific">Methanoculleus palmolei</name>
    <dbReference type="NCBI Taxonomy" id="72612"/>
    <lineage>
        <taxon>Archaea</taxon>
        <taxon>Methanobacteriati</taxon>
        <taxon>Methanobacteriota</taxon>
        <taxon>Stenosarchaea group</taxon>
        <taxon>Methanomicrobia</taxon>
        <taxon>Methanomicrobiales</taxon>
        <taxon>Methanomicrobiaceae</taxon>
        <taxon>Methanoculleus</taxon>
    </lineage>
</organism>
<sequence length="117" mass="12450">MIIVLSLLFAFTETVPPGNFYAIEITDLPVPAVNGTATVMVPVPANTTGTLVIPDEVLTGNQVSGWQAEIRETPYGRMLAFTAAGEYAPDISVSFEVVQTGDEERAAVARTCACDTR</sequence>
<evidence type="ECO:0000313" key="1">
    <source>
        <dbReference type="EMBL" id="WOX56533.1"/>
    </source>
</evidence>
<dbReference type="AlphaFoldDB" id="A0ABD8ABM4"/>
<protein>
    <submittedName>
        <fullName evidence="1">Uncharacterized protein</fullName>
    </submittedName>
</protein>
<keyword evidence="2" id="KW-1185">Reference proteome</keyword>
<accession>A0ABD8ABM4</accession>
<evidence type="ECO:0000313" key="2">
    <source>
        <dbReference type="Proteomes" id="UP001626603"/>
    </source>
</evidence>